<evidence type="ECO:0000313" key="3">
    <source>
        <dbReference type="Proteomes" id="UP000485058"/>
    </source>
</evidence>
<feature type="compositionally biased region" description="Basic and acidic residues" evidence="1">
    <location>
        <begin position="48"/>
        <end position="58"/>
    </location>
</feature>
<comment type="caution">
    <text evidence="2">The sequence shown here is derived from an EMBL/GenBank/DDBJ whole genome shotgun (WGS) entry which is preliminary data.</text>
</comment>
<sequence length="124" mass="13680">MAPAAILCSLVGEMKETVTSGQGAKGGKQYAEDGAPQKPLSAGGPTVQDKRFSRLHTDPRFSRDMSRAQRTIEIDDRFAGMFHDADFQTKAAVDKRGHKVSRSKGPGPATDNKELRKFYRLRDQ</sequence>
<proteinExistence type="predicted"/>
<dbReference type="GO" id="GO:0003723">
    <property type="term" value="F:RNA binding"/>
    <property type="evidence" value="ECO:0007669"/>
    <property type="project" value="TreeGrafter"/>
</dbReference>
<gene>
    <name evidence="2" type="ORF">HaLaN_14873</name>
</gene>
<evidence type="ECO:0008006" key="4">
    <source>
        <dbReference type="Google" id="ProtNLM"/>
    </source>
</evidence>
<dbReference type="AlphaFoldDB" id="A0A699Z682"/>
<dbReference type="PANTHER" id="PTHR12202">
    <property type="entry name" value="ESF1 HOMOLOG"/>
    <property type="match status" value="1"/>
</dbReference>
<protein>
    <recommendedName>
        <fullName evidence="4">NUC153 domain-containing protein</fullName>
    </recommendedName>
</protein>
<feature type="compositionally biased region" description="Basic and acidic residues" evidence="1">
    <location>
        <begin position="111"/>
        <end position="124"/>
    </location>
</feature>
<dbReference type="Proteomes" id="UP000485058">
    <property type="component" value="Unassembled WGS sequence"/>
</dbReference>
<feature type="non-terminal residue" evidence="2">
    <location>
        <position position="1"/>
    </location>
</feature>
<dbReference type="GO" id="GO:0006364">
    <property type="term" value="P:rRNA processing"/>
    <property type="evidence" value="ECO:0007669"/>
    <property type="project" value="InterPro"/>
</dbReference>
<feature type="region of interest" description="Disordered" evidence="1">
    <location>
        <begin position="91"/>
        <end position="124"/>
    </location>
</feature>
<keyword evidence="3" id="KW-1185">Reference proteome</keyword>
<dbReference type="EMBL" id="BLLF01001251">
    <property type="protein sequence ID" value="GFH18127.1"/>
    <property type="molecule type" value="Genomic_DNA"/>
</dbReference>
<dbReference type="InterPro" id="IPR039754">
    <property type="entry name" value="Esf1"/>
</dbReference>
<feature type="non-terminal residue" evidence="2">
    <location>
        <position position="124"/>
    </location>
</feature>
<organism evidence="2 3">
    <name type="scientific">Haematococcus lacustris</name>
    <name type="common">Green alga</name>
    <name type="synonym">Haematococcus pluvialis</name>
    <dbReference type="NCBI Taxonomy" id="44745"/>
    <lineage>
        <taxon>Eukaryota</taxon>
        <taxon>Viridiplantae</taxon>
        <taxon>Chlorophyta</taxon>
        <taxon>core chlorophytes</taxon>
        <taxon>Chlorophyceae</taxon>
        <taxon>CS clade</taxon>
        <taxon>Chlamydomonadales</taxon>
        <taxon>Haematococcaceae</taxon>
        <taxon>Haematococcus</taxon>
    </lineage>
</organism>
<dbReference type="PANTHER" id="PTHR12202:SF0">
    <property type="entry name" value="ESF1 HOMOLOG"/>
    <property type="match status" value="1"/>
</dbReference>
<evidence type="ECO:0000313" key="2">
    <source>
        <dbReference type="EMBL" id="GFH18127.1"/>
    </source>
</evidence>
<evidence type="ECO:0000256" key="1">
    <source>
        <dbReference type="SAM" id="MobiDB-lite"/>
    </source>
</evidence>
<reference evidence="2 3" key="1">
    <citation type="submission" date="2020-02" db="EMBL/GenBank/DDBJ databases">
        <title>Draft genome sequence of Haematococcus lacustris strain NIES-144.</title>
        <authorList>
            <person name="Morimoto D."/>
            <person name="Nakagawa S."/>
            <person name="Yoshida T."/>
            <person name="Sawayama S."/>
        </authorList>
    </citation>
    <scope>NUCLEOTIDE SEQUENCE [LARGE SCALE GENOMIC DNA]</scope>
    <source>
        <strain evidence="2 3">NIES-144</strain>
    </source>
</reference>
<feature type="region of interest" description="Disordered" evidence="1">
    <location>
        <begin position="19"/>
        <end position="58"/>
    </location>
</feature>
<name>A0A699Z682_HAELA</name>
<accession>A0A699Z682</accession>